<proteinExistence type="predicted"/>
<feature type="compositionally biased region" description="Polar residues" evidence="1">
    <location>
        <begin position="348"/>
        <end position="363"/>
    </location>
</feature>
<dbReference type="AlphaFoldDB" id="A0A0D1ZYE4"/>
<dbReference type="RefSeq" id="XP_016208969.1">
    <property type="nucleotide sequence ID" value="XM_016363211.1"/>
</dbReference>
<dbReference type="OrthoDB" id="4205424at2759"/>
<dbReference type="EMBL" id="KN847585">
    <property type="protein sequence ID" value="KIV99099.1"/>
    <property type="molecule type" value="Genomic_DNA"/>
</dbReference>
<reference evidence="3 4" key="1">
    <citation type="submission" date="2015-01" db="EMBL/GenBank/DDBJ databases">
        <title>The Genome Sequence of Ochroconis gallopava CBS43764.</title>
        <authorList>
            <consortium name="The Broad Institute Genomics Platform"/>
            <person name="Cuomo C."/>
            <person name="de Hoog S."/>
            <person name="Gorbushina A."/>
            <person name="Stielow B."/>
            <person name="Teixiera M."/>
            <person name="Abouelleil A."/>
            <person name="Chapman S.B."/>
            <person name="Priest M."/>
            <person name="Young S.K."/>
            <person name="Wortman J."/>
            <person name="Nusbaum C."/>
            <person name="Birren B."/>
        </authorList>
    </citation>
    <scope>NUCLEOTIDE SEQUENCE [LARGE SCALE GENOMIC DNA]</scope>
    <source>
        <strain evidence="3 4">CBS 43764</strain>
    </source>
</reference>
<dbReference type="Pfam" id="PF18596">
    <property type="entry name" value="Sld7_C"/>
    <property type="match status" value="1"/>
</dbReference>
<accession>A0A0D1ZYE4</accession>
<feature type="domain" description="Sld7 C-terminal" evidence="2">
    <location>
        <begin position="313"/>
        <end position="413"/>
    </location>
</feature>
<name>A0A0D1ZYE4_9PEZI</name>
<dbReference type="GeneID" id="27317171"/>
<gene>
    <name evidence="3" type="ORF">PV09_09198</name>
</gene>
<keyword evidence="4" id="KW-1185">Reference proteome</keyword>
<evidence type="ECO:0000313" key="3">
    <source>
        <dbReference type="EMBL" id="KIV99099.1"/>
    </source>
</evidence>
<dbReference type="RefSeq" id="XP_016208968.1">
    <property type="nucleotide sequence ID" value="XM_016363210.1"/>
</dbReference>
<protein>
    <recommendedName>
        <fullName evidence="2">Sld7 C-terminal domain-containing protein</fullName>
    </recommendedName>
</protein>
<dbReference type="EMBL" id="KN847585">
    <property type="protein sequence ID" value="KIV99098.1"/>
    <property type="molecule type" value="Genomic_DNA"/>
</dbReference>
<dbReference type="InterPro" id="IPR041260">
    <property type="entry name" value="Sld7_C"/>
</dbReference>
<sequence>MGCSSIHVDANTVLQDIHFAAPSPTALCTASFEFTFLGLVDTSKIPLAFIAGPSHEVWTTEEASSTWFADQLAENAVEPPTYPRSGVLAAVEKCINGDKESSLFTEVLFHAVPAAPPEVEMKESLFTLKAIPLCAQAPEYLPSLPSSPKALPAGTNAEFLPPLAALHAASLAAEKKRKQVANVFDEATERKRKARRSGGEDLATAASVQNDSINYLVGQKRPKRSLKTQTSISGHFPTKHFHEQSVAVNFQSSRSRTGSLSGIPHDAQDKMLSCSPSAQSDPCTANLRPAVDSRARHLTLSRVSSLQATSTTEERNKEIISRLVMAGMRLYGLQPRKRVGHVRRHSEMSTQVQTNTTDTNLQTSSKDDEYKLVYHQTYKGAVFALRHVISSKPLYLDPTEIQDIVDKLLTIFCGDASVPAFRAGEAG</sequence>
<feature type="region of interest" description="Disordered" evidence="1">
    <location>
        <begin position="341"/>
        <end position="363"/>
    </location>
</feature>
<dbReference type="Proteomes" id="UP000053259">
    <property type="component" value="Unassembled WGS sequence"/>
</dbReference>
<evidence type="ECO:0000256" key="1">
    <source>
        <dbReference type="SAM" id="MobiDB-lite"/>
    </source>
</evidence>
<evidence type="ECO:0000313" key="4">
    <source>
        <dbReference type="Proteomes" id="UP000053259"/>
    </source>
</evidence>
<dbReference type="HOGENOM" id="CLU_029042_1_0_1"/>
<evidence type="ECO:0000259" key="2">
    <source>
        <dbReference type="Pfam" id="PF18596"/>
    </source>
</evidence>
<dbReference type="VEuPathDB" id="FungiDB:PV09_09198"/>
<organism evidence="3 4">
    <name type="scientific">Verruconis gallopava</name>
    <dbReference type="NCBI Taxonomy" id="253628"/>
    <lineage>
        <taxon>Eukaryota</taxon>
        <taxon>Fungi</taxon>
        <taxon>Dikarya</taxon>
        <taxon>Ascomycota</taxon>
        <taxon>Pezizomycotina</taxon>
        <taxon>Dothideomycetes</taxon>
        <taxon>Pleosporomycetidae</taxon>
        <taxon>Venturiales</taxon>
        <taxon>Sympoventuriaceae</taxon>
        <taxon>Verruconis</taxon>
    </lineage>
</organism>